<evidence type="ECO:0000259" key="2">
    <source>
        <dbReference type="Pfam" id="PF05598"/>
    </source>
</evidence>
<accession>A0A450VR01</accession>
<dbReference type="InterPro" id="IPR008490">
    <property type="entry name" value="Transposase_InsH_N"/>
</dbReference>
<organism evidence="3">
    <name type="scientific">Candidatus Kentrum sp. LPFa</name>
    <dbReference type="NCBI Taxonomy" id="2126335"/>
    <lineage>
        <taxon>Bacteria</taxon>
        <taxon>Pseudomonadati</taxon>
        <taxon>Pseudomonadota</taxon>
        <taxon>Gammaproteobacteria</taxon>
        <taxon>Candidatus Kentrum</taxon>
    </lineage>
</organism>
<dbReference type="AlphaFoldDB" id="A0A450VR01"/>
<gene>
    <name evidence="3" type="ORF">BECKLPF1236B_GA0070989_100223</name>
</gene>
<dbReference type="PANTHER" id="PTHR35604">
    <property type="entry name" value="TRANSPOSASE INSH FOR INSERTION SEQUENCE ELEMENT IS5A-RELATED"/>
    <property type="match status" value="1"/>
</dbReference>
<proteinExistence type="predicted"/>
<evidence type="ECO:0000256" key="1">
    <source>
        <dbReference type="SAM" id="MobiDB-lite"/>
    </source>
</evidence>
<dbReference type="EMBL" id="CAADFK010000002">
    <property type="protein sequence ID" value="VFK07197.1"/>
    <property type="molecule type" value="Genomic_DNA"/>
</dbReference>
<name>A0A450VR01_9GAMM</name>
<sequence length="218" mass="24550">MSWKNLKQKSLLDGFLIKHKALTELDEVDDLIDWVRIEGLLSDIHAKPRGEKSWPPVMMFKALLLQSWYGLSDPGLEKQLARDLLFRRFTGLGVAENVPDHSSIWRFRQILEKNGLLTELQEDINNQLAEQGLIVRASEVSIIDASVIEAKNCRPKKGVDGQSTQDPEAAWNVKTGSDGKRKSTYGFKGHLNVDEDGFIKKPILVLAMSIIANVLKVF</sequence>
<feature type="region of interest" description="Disordered" evidence="1">
    <location>
        <begin position="156"/>
        <end position="179"/>
    </location>
</feature>
<dbReference type="Pfam" id="PF05598">
    <property type="entry name" value="DUF772"/>
    <property type="match status" value="1"/>
</dbReference>
<protein>
    <submittedName>
        <fullName evidence="3">Transposase domain (DUF772)</fullName>
    </submittedName>
</protein>
<dbReference type="PANTHER" id="PTHR35604:SF2">
    <property type="entry name" value="TRANSPOSASE INSH FOR INSERTION SEQUENCE ELEMENT IS5A-RELATED"/>
    <property type="match status" value="1"/>
</dbReference>
<reference evidence="3" key="1">
    <citation type="submission" date="2019-02" db="EMBL/GenBank/DDBJ databases">
        <authorList>
            <person name="Gruber-Vodicka R. H."/>
            <person name="Seah K. B. B."/>
        </authorList>
    </citation>
    <scope>NUCLEOTIDE SEQUENCE</scope>
    <source>
        <strain evidence="3">BECK_S313</strain>
    </source>
</reference>
<feature type="domain" description="Transposase InsH N-terminal" evidence="2">
    <location>
        <begin position="24"/>
        <end position="109"/>
    </location>
</feature>
<evidence type="ECO:0000313" key="3">
    <source>
        <dbReference type="EMBL" id="VFK07197.1"/>
    </source>
</evidence>